<evidence type="ECO:0000256" key="1">
    <source>
        <dbReference type="SAM" id="MobiDB-lite"/>
    </source>
</evidence>
<keyword evidence="3" id="KW-1185">Reference proteome</keyword>
<evidence type="ECO:0000313" key="2">
    <source>
        <dbReference type="EMBL" id="MBB3061532.1"/>
    </source>
</evidence>
<dbReference type="RefSeq" id="WP_183460020.1">
    <property type="nucleotide sequence ID" value="NZ_JACHWZ010000010.1"/>
</dbReference>
<accession>A0A7W4WC55</accession>
<reference evidence="2 3" key="1">
    <citation type="submission" date="2020-08" db="EMBL/GenBank/DDBJ databases">
        <title>Genomic Encyclopedia of Type Strains, Phase III (KMG-III): the genomes of soil and plant-associated and newly described type strains.</title>
        <authorList>
            <person name="Whitman W."/>
        </authorList>
    </citation>
    <scope>NUCLEOTIDE SEQUENCE [LARGE SCALE GENOMIC DNA]</scope>
    <source>
        <strain evidence="2 3">CECT 8799</strain>
    </source>
</reference>
<evidence type="ECO:0008006" key="4">
    <source>
        <dbReference type="Google" id="ProtNLM"/>
    </source>
</evidence>
<feature type="region of interest" description="Disordered" evidence="1">
    <location>
        <begin position="66"/>
        <end position="88"/>
    </location>
</feature>
<organism evidence="2 3">
    <name type="scientific">Microbulbifer rhizosphaerae</name>
    <dbReference type="NCBI Taxonomy" id="1562603"/>
    <lineage>
        <taxon>Bacteria</taxon>
        <taxon>Pseudomonadati</taxon>
        <taxon>Pseudomonadota</taxon>
        <taxon>Gammaproteobacteria</taxon>
        <taxon>Cellvibrionales</taxon>
        <taxon>Microbulbiferaceae</taxon>
        <taxon>Microbulbifer</taxon>
    </lineage>
</organism>
<evidence type="ECO:0000313" key="3">
    <source>
        <dbReference type="Proteomes" id="UP000535937"/>
    </source>
</evidence>
<proteinExistence type="predicted"/>
<protein>
    <recommendedName>
        <fullName evidence="4">DUF2239 domain-containing protein</fullName>
    </recommendedName>
</protein>
<comment type="caution">
    <text evidence="2">The sequence shown here is derived from an EMBL/GenBank/DDBJ whole genome shotgun (WGS) entry which is preliminary data.</text>
</comment>
<gene>
    <name evidence="2" type="ORF">FHS09_002370</name>
</gene>
<name>A0A7W4WC55_9GAMM</name>
<dbReference type="EMBL" id="JACHWZ010000010">
    <property type="protein sequence ID" value="MBB3061532.1"/>
    <property type="molecule type" value="Genomic_DNA"/>
</dbReference>
<dbReference type="Pfam" id="PF09998">
    <property type="entry name" value="DUF2239"/>
    <property type="match status" value="1"/>
</dbReference>
<dbReference type="InterPro" id="IPR018715">
    <property type="entry name" value="DUF2239"/>
</dbReference>
<dbReference type="AlphaFoldDB" id="A0A7W4WC55"/>
<dbReference type="Proteomes" id="UP000535937">
    <property type="component" value="Unassembled WGS sequence"/>
</dbReference>
<sequence>MNETTETEVTAFLKECRIASGRLSAVAAEVVKSVAGEQLSDVLIFDNTDSRIVEVDFRGGRDEVLRRLTPPTPEAPGDGQTPRRKRGRPKLGVVAREVTLLPRHWEWLASQPGGASVALRKLVEDARRDNSHRDRVRHARESTYRFMSAMAGDLPGFEEAARALFAAEETIFRSEMASWPEDIRSHAEKLAEVAFTNARTATRGGEAEGASAAD</sequence>